<feature type="region of interest" description="Disordered" evidence="12">
    <location>
        <begin position="63"/>
        <end position="99"/>
    </location>
</feature>
<keyword evidence="6 11" id="KW-0067">ATP-binding</keyword>
<keyword evidence="2 11" id="KW-1003">Cell membrane</keyword>
<evidence type="ECO:0000256" key="6">
    <source>
        <dbReference type="ARBA" id="ARBA00022840"/>
    </source>
</evidence>
<proteinExistence type="inferred from homology"/>
<reference evidence="13 14" key="1">
    <citation type="submission" date="2021-03" db="EMBL/GenBank/DDBJ databases">
        <title>Sequencing the genomes of 1000 actinobacteria strains.</title>
        <authorList>
            <person name="Klenk H.-P."/>
        </authorList>
    </citation>
    <scope>NUCLEOTIDE SEQUENCE [LARGE SCALE GENOMIC DNA]</scope>
    <source>
        <strain evidence="13 14">DSM 46670</strain>
    </source>
</reference>
<dbReference type="InterPro" id="IPR003820">
    <property type="entry name" value="KdpC"/>
</dbReference>
<comment type="subcellular location">
    <subcellularLocation>
        <location evidence="11">Cell membrane</location>
        <topology evidence="11">Single-pass membrane protein</topology>
    </subcellularLocation>
</comment>
<evidence type="ECO:0000256" key="4">
    <source>
        <dbReference type="ARBA" id="ARBA00022692"/>
    </source>
</evidence>
<dbReference type="PIRSF" id="PIRSF001296">
    <property type="entry name" value="K_ATPase_KdpC"/>
    <property type="match status" value="1"/>
</dbReference>
<evidence type="ECO:0000256" key="12">
    <source>
        <dbReference type="SAM" id="MobiDB-lite"/>
    </source>
</evidence>
<feature type="compositionally biased region" description="Polar residues" evidence="12">
    <location>
        <begin position="89"/>
        <end position="99"/>
    </location>
</feature>
<evidence type="ECO:0000256" key="10">
    <source>
        <dbReference type="ARBA" id="ARBA00023136"/>
    </source>
</evidence>
<keyword evidence="5 11" id="KW-0547">Nucleotide-binding</keyword>
<evidence type="ECO:0000256" key="11">
    <source>
        <dbReference type="HAMAP-Rule" id="MF_00276"/>
    </source>
</evidence>
<feature type="transmembrane region" description="Helical" evidence="11">
    <location>
        <begin position="7"/>
        <end position="30"/>
    </location>
</feature>
<keyword evidence="10 11" id="KW-0472">Membrane</keyword>
<sequence>MTKQILAGLRILIVLTVLTGILYPLGVWAVSRIPGLQANAEGSIVNQNGQAVGSELIGINPVAQDPNHDPWFHTRPSAGAKDPLGAGDPSTSGGSNKSAANEDYIAVVMQRQDAIAKREGVDPSKVPADAVTASASGLDPQISLAYAELQMPRVARENGLTEDQVRQLVAQNTTQGIGDPGVNVLKLNLAVVAMKRG</sequence>
<comment type="caution">
    <text evidence="13">The sequence shown here is derived from an EMBL/GenBank/DDBJ whole genome shotgun (WGS) entry which is preliminary data.</text>
</comment>
<dbReference type="PANTHER" id="PTHR30042">
    <property type="entry name" value="POTASSIUM-TRANSPORTING ATPASE C CHAIN"/>
    <property type="match status" value="1"/>
</dbReference>
<dbReference type="HAMAP" id="MF_00276">
    <property type="entry name" value="KdpC"/>
    <property type="match status" value="1"/>
</dbReference>
<comment type="function">
    <text evidence="11">Part of the high-affinity ATP-driven potassium transport (or Kdp) system, which catalyzes the hydrolysis of ATP coupled with the electrogenic transport of potassium into the cytoplasm. This subunit acts as a catalytic chaperone that increases the ATP-binding affinity of the ATP-hydrolyzing subunit KdpB by the formation of a transient KdpB/KdpC/ATP ternary complex.</text>
</comment>
<evidence type="ECO:0000313" key="13">
    <source>
        <dbReference type="EMBL" id="MBP2323705.1"/>
    </source>
</evidence>
<evidence type="ECO:0000256" key="7">
    <source>
        <dbReference type="ARBA" id="ARBA00022958"/>
    </source>
</evidence>
<dbReference type="Proteomes" id="UP001519332">
    <property type="component" value="Unassembled WGS sequence"/>
</dbReference>
<keyword evidence="1 11" id="KW-0813">Transport</keyword>
<protein>
    <recommendedName>
        <fullName evidence="11">Potassium-transporting ATPase KdpC subunit</fullName>
    </recommendedName>
    <alternativeName>
        <fullName evidence="11">ATP phosphohydrolase [potassium-transporting] C chain</fullName>
    </alternativeName>
    <alternativeName>
        <fullName evidence="11">Potassium-binding and translocating subunit C</fullName>
    </alternativeName>
    <alternativeName>
        <fullName evidence="11">Potassium-translocating ATPase C chain</fullName>
    </alternativeName>
</protein>
<evidence type="ECO:0000256" key="3">
    <source>
        <dbReference type="ARBA" id="ARBA00022538"/>
    </source>
</evidence>
<dbReference type="Pfam" id="PF02669">
    <property type="entry name" value="KdpC"/>
    <property type="match status" value="1"/>
</dbReference>
<comment type="similarity">
    <text evidence="11">Belongs to the KdpC family.</text>
</comment>
<gene>
    <name evidence="11" type="primary">kdpC</name>
    <name evidence="13" type="ORF">JOF56_004090</name>
</gene>
<evidence type="ECO:0000256" key="8">
    <source>
        <dbReference type="ARBA" id="ARBA00022989"/>
    </source>
</evidence>
<name>A0ABS4TI62_9PSEU</name>
<comment type="subunit">
    <text evidence="11">The system is composed of three essential subunits: KdpA, KdpB and KdpC.</text>
</comment>
<keyword evidence="8 11" id="KW-1133">Transmembrane helix</keyword>
<evidence type="ECO:0000256" key="9">
    <source>
        <dbReference type="ARBA" id="ARBA00023065"/>
    </source>
</evidence>
<organism evidence="13 14">
    <name type="scientific">Kibdelosporangium banguiense</name>
    <dbReference type="NCBI Taxonomy" id="1365924"/>
    <lineage>
        <taxon>Bacteria</taxon>
        <taxon>Bacillati</taxon>
        <taxon>Actinomycetota</taxon>
        <taxon>Actinomycetes</taxon>
        <taxon>Pseudonocardiales</taxon>
        <taxon>Pseudonocardiaceae</taxon>
        <taxon>Kibdelosporangium</taxon>
    </lineage>
</organism>
<keyword evidence="14" id="KW-1185">Reference proteome</keyword>
<evidence type="ECO:0000256" key="1">
    <source>
        <dbReference type="ARBA" id="ARBA00022448"/>
    </source>
</evidence>
<keyword evidence="9 11" id="KW-0406">Ion transport</keyword>
<evidence type="ECO:0000256" key="5">
    <source>
        <dbReference type="ARBA" id="ARBA00022741"/>
    </source>
</evidence>
<keyword evidence="7 11" id="KW-0630">Potassium</keyword>
<keyword evidence="3 11" id="KW-0633">Potassium transport</keyword>
<keyword evidence="4 11" id="KW-0812">Transmembrane</keyword>
<evidence type="ECO:0000256" key="2">
    <source>
        <dbReference type="ARBA" id="ARBA00022475"/>
    </source>
</evidence>
<dbReference type="PANTHER" id="PTHR30042:SF2">
    <property type="entry name" value="POTASSIUM-TRANSPORTING ATPASE KDPC SUBUNIT"/>
    <property type="match status" value="1"/>
</dbReference>
<dbReference type="RefSeq" id="WP_209640516.1">
    <property type="nucleotide sequence ID" value="NZ_JAGINW010000001.1"/>
</dbReference>
<evidence type="ECO:0000313" key="14">
    <source>
        <dbReference type="Proteomes" id="UP001519332"/>
    </source>
</evidence>
<accession>A0ABS4TI62</accession>
<dbReference type="EMBL" id="JAGINW010000001">
    <property type="protein sequence ID" value="MBP2323705.1"/>
    <property type="molecule type" value="Genomic_DNA"/>
</dbReference>